<dbReference type="GeneID" id="59350348"/>
<comment type="caution">
    <text evidence="1">The sequence shown here is derived from an EMBL/GenBank/DDBJ whole genome shotgun (WGS) entry which is preliminary data.</text>
</comment>
<accession>A0A8H6S7G7</accession>
<protein>
    <submittedName>
        <fullName evidence="1">Uncharacterized protein</fullName>
    </submittedName>
</protein>
<dbReference type="RefSeq" id="XP_037215664.1">
    <property type="nucleotide sequence ID" value="XM_037367832.1"/>
</dbReference>
<proteinExistence type="predicted"/>
<organism evidence="1 2">
    <name type="scientific">Mycena indigotica</name>
    <dbReference type="NCBI Taxonomy" id="2126181"/>
    <lineage>
        <taxon>Eukaryota</taxon>
        <taxon>Fungi</taxon>
        <taxon>Dikarya</taxon>
        <taxon>Basidiomycota</taxon>
        <taxon>Agaricomycotina</taxon>
        <taxon>Agaricomycetes</taxon>
        <taxon>Agaricomycetidae</taxon>
        <taxon>Agaricales</taxon>
        <taxon>Marasmiineae</taxon>
        <taxon>Mycenaceae</taxon>
        <taxon>Mycena</taxon>
    </lineage>
</organism>
<sequence>MCLLISEWTITLVRNSKHRPPFDSNNDHPALFQHDPRTNHGQQLLRSTIDGHNDNIDFLPPPLQAARLEAALSLAQGDNRSQNSARSGDQNTRFLLATAANIAPGKDQFQRRCEVGLKWIDLSTAFTVKGARPGSNSHRQSTPTTTTVWVGTTPSYAPLSVTNNSKA</sequence>
<dbReference type="Proteomes" id="UP000636479">
    <property type="component" value="Unassembled WGS sequence"/>
</dbReference>
<evidence type="ECO:0000313" key="1">
    <source>
        <dbReference type="EMBL" id="KAF7293501.1"/>
    </source>
</evidence>
<evidence type="ECO:0000313" key="2">
    <source>
        <dbReference type="Proteomes" id="UP000636479"/>
    </source>
</evidence>
<reference evidence="1" key="1">
    <citation type="submission" date="2020-05" db="EMBL/GenBank/DDBJ databases">
        <title>Mycena genomes resolve the evolution of fungal bioluminescence.</title>
        <authorList>
            <person name="Tsai I.J."/>
        </authorList>
    </citation>
    <scope>NUCLEOTIDE SEQUENCE</scope>
    <source>
        <strain evidence="1">171206Taipei</strain>
    </source>
</reference>
<gene>
    <name evidence="1" type="ORF">MIND_01128100</name>
</gene>
<keyword evidence="2" id="KW-1185">Reference proteome</keyword>
<name>A0A8H6S7G7_9AGAR</name>
<dbReference type="EMBL" id="JACAZF010000010">
    <property type="protein sequence ID" value="KAF7293501.1"/>
    <property type="molecule type" value="Genomic_DNA"/>
</dbReference>
<dbReference type="AlphaFoldDB" id="A0A8H6S7G7"/>